<keyword evidence="4" id="KW-1185">Reference proteome</keyword>
<evidence type="ECO:0000313" key="2">
    <source>
        <dbReference type="EMBL" id="OCF47714.1"/>
    </source>
</evidence>
<accession>A0A1B9HWR4</accession>
<dbReference type="EMBL" id="KV700116">
    <property type="protein sequence ID" value="OCF47714.1"/>
    <property type="molecule type" value="Genomic_DNA"/>
</dbReference>
<dbReference type="OrthoDB" id="10635153at2759"/>
<dbReference type="GeneID" id="30174989"/>
<reference evidence="3" key="4">
    <citation type="submission" date="2024-02" db="EMBL/GenBank/DDBJ databases">
        <title>Comparative genomics of Cryptococcus and Kwoniella reveals pathogenesis evolution and contrasting modes of karyotype evolution via chromosome fusion or intercentromeric recombination.</title>
        <authorList>
            <person name="Coelho M.A."/>
            <person name="David-Palma M."/>
            <person name="Shea T."/>
            <person name="Bowers K."/>
            <person name="McGinley-Smith S."/>
            <person name="Mohammad A.W."/>
            <person name="Gnirke A."/>
            <person name="Yurkov A.M."/>
            <person name="Nowrousian M."/>
            <person name="Sun S."/>
            <person name="Cuomo C.A."/>
            <person name="Heitman J."/>
        </authorList>
    </citation>
    <scope>NUCLEOTIDE SEQUENCE</scope>
    <source>
        <strain evidence="3">CBS 10737</strain>
    </source>
</reference>
<organism evidence="2">
    <name type="scientific">Kwoniella pini CBS 10737</name>
    <dbReference type="NCBI Taxonomy" id="1296096"/>
    <lineage>
        <taxon>Eukaryota</taxon>
        <taxon>Fungi</taxon>
        <taxon>Dikarya</taxon>
        <taxon>Basidiomycota</taxon>
        <taxon>Agaricomycotina</taxon>
        <taxon>Tremellomycetes</taxon>
        <taxon>Tremellales</taxon>
        <taxon>Cryptococcaceae</taxon>
        <taxon>Kwoniella</taxon>
    </lineage>
</organism>
<dbReference type="RefSeq" id="XP_019008933.1">
    <property type="nucleotide sequence ID" value="XM_019158320.1"/>
</dbReference>
<protein>
    <submittedName>
        <fullName evidence="2">Uncharacterized protein</fullName>
    </submittedName>
</protein>
<dbReference type="AlphaFoldDB" id="A0A1B9HWR4"/>
<feature type="compositionally biased region" description="Polar residues" evidence="1">
    <location>
        <begin position="1"/>
        <end position="10"/>
    </location>
</feature>
<evidence type="ECO:0000256" key="1">
    <source>
        <dbReference type="SAM" id="MobiDB-lite"/>
    </source>
</evidence>
<reference evidence="3" key="2">
    <citation type="submission" date="2013-07" db="EMBL/GenBank/DDBJ databases">
        <authorList>
            <consortium name="The Broad Institute Genome Sequencing Platform"/>
            <person name="Cuomo C."/>
            <person name="Litvintseva A."/>
            <person name="Chen Y."/>
            <person name="Heitman J."/>
            <person name="Sun S."/>
            <person name="Springer D."/>
            <person name="Dromer F."/>
            <person name="Young S.K."/>
            <person name="Zeng Q."/>
            <person name="Gargeya S."/>
            <person name="Fitzgerald M."/>
            <person name="Abouelleil A."/>
            <person name="Alvarado L."/>
            <person name="Berlin A.M."/>
            <person name="Chapman S.B."/>
            <person name="Dewar J."/>
            <person name="Goldberg J."/>
            <person name="Griggs A."/>
            <person name="Gujja S."/>
            <person name="Hansen M."/>
            <person name="Howarth C."/>
            <person name="Imamovic A."/>
            <person name="Larimer J."/>
            <person name="McCowan C."/>
            <person name="Murphy C."/>
            <person name="Pearson M."/>
            <person name="Priest M."/>
            <person name="Roberts A."/>
            <person name="Saif S."/>
            <person name="Shea T."/>
            <person name="Sykes S."/>
            <person name="Wortman J."/>
            <person name="Nusbaum C."/>
            <person name="Birren B."/>
        </authorList>
    </citation>
    <scope>NUCLEOTIDE SEQUENCE</scope>
    <source>
        <strain evidence="3">CBS 10737</strain>
    </source>
</reference>
<reference evidence="2" key="1">
    <citation type="submission" date="2013-07" db="EMBL/GenBank/DDBJ databases">
        <title>The Genome Sequence of Cryptococcus pinus CBS10737.</title>
        <authorList>
            <consortium name="The Broad Institute Genome Sequencing Platform"/>
            <person name="Cuomo C."/>
            <person name="Litvintseva A."/>
            <person name="Chen Y."/>
            <person name="Heitman J."/>
            <person name="Sun S."/>
            <person name="Springer D."/>
            <person name="Dromer F."/>
            <person name="Young S.K."/>
            <person name="Zeng Q."/>
            <person name="Gargeya S."/>
            <person name="Fitzgerald M."/>
            <person name="Abouelleil A."/>
            <person name="Alvarado L."/>
            <person name="Berlin A.M."/>
            <person name="Chapman S.B."/>
            <person name="Dewar J."/>
            <person name="Goldberg J."/>
            <person name="Griggs A."/>
            <person name="Gujja S."/>
            <person name="Hansen M."/>
            <person name="Howarth C."/>
            <person name="Imamovic A."/>
            <person name="Larimer J."/>
            <person name="McCowan C."/>
            <person name="Murphy C."/>
            <person name="Pearson M."/>
            <person name="Priest M."/>
            <person name="Roberts A."/>
            <person name="Saif S."/>
            <person name="Shea T."/>
            <person name="Sykes S."/>
            <person name="Wortman J."/>
            <person name="Nusbaum C."/>
            <person name="Birren B."/>
        </authorList>
    </citation>
    <scope>NUCLEOTIDE SEQUENCE [LARGE SCALE GENOMIC DNA]</scope>
    <source>
        <strain evidence="2">CBS 10737</strain>
    </source>
</reference>
<dbReference type="Proteomes" id="UP000094020">
    <property type="component" value="Chromosome 2"/>
</dbReference>
<name>A0A1B9HWR4_9TREE</name>
<dbReference type="KEGG" id="kpin:30174989"/>
<dbReference type="EMBL" id="CP144520">
    <property type="protein sequence ID" value="WWC67502.1"/>
    <property type="molecule type" value="Genomic_DNA"/>
</dbReference>
<proteinExistence type="predicted"/>
<evidence type="ECO:0000313" key="4">
    <source>
        <dbReference type="Proteomes" id="UP000094020"/>
    </source>
</evidence>
<gene>
    <name evidence="2" type="ORF">I206_06620</name>
    <name evidence="3" type="ORF">I206_101410</name>
</gene>
<feature type="region of interest" description="Disordered" evidence="1">
    <location>
        <begin position="1"/>
        <end position="30"/>
    </location>
</feature>
<sequence>MSNPSYQMSSLAPVPPAYGDPSSDISWDDYYGTERENERPSVIYFCPGKISLEEKLNLDRQLQNVEKHIWHKGTSLAVGARLTEKYFEQEIREGLRAFLEDNRSGKYT</sequence>
<reference evidence="2" key="3">
    <citation type="submission" date="2016-07" db="EMBL/GenBank/DDBJ databases">
        <title>Evolution of pathogenesis and genome organization in the Tremellales.</title>
        <authorList>
            <person name="Cuomo C."/>
            <person name="Litvintseva A."/>
            <person name="Heitman J."/>
            <person name="Chen Y."/>
            <person name="Sun S."/>
            <person name="Springer D."/>
            <person name="Dromer F."/>
            <person name="Young S."/>
            <person name="Zeng Q."/>
            <person name="Chapman S."/>
            <person name="Gujja S."/>
            <person name="Saif S."/>
            <person name="Birren B."/>
        </authorList>
    </citation>
    <scope>NUCLEOTIDE SEQUENCE</scope>
    <source>
        <strain evidence="2">CBS 10737</strain>
    </source>
</reference>
<evidence type="ECO:0000313" key="3">
    <source>
        <dbReference type="EMBL" id="WWC67502.1"/>
    </source>
</evidence>